<keyword evidence="1" id="KW-0805">Transcription regulation</keyword>
<organism evidence="5 6">
    <name type="scientific">Gordonia rhizosphera NBRC 16068</name>
    <dbReference type="NCBI Taxonomy" id="1108045"/>
    <lineage>
        <taxon>Bacteria</taxon>
        <taxon>Bacillati</taxon>
        <taxon>Actinomycetota</taxon>
        <taxon>Actinomycetes</taxon>
        <taxon>Mycobacteriales</taxon>
        <taxon>Gordoniaceae</taxon>
        <taxon>Gordonia</taxon>
    </lineage>
</organism>
<evidence type="ECO:0000256" key="3">
    <source>
        <dbReference type="ARBA" id="ARBA00023163"/>
    </source>
</evidence>
<evidence type="ECO:0000313" key="5">
    <source>
        <dbReference type="EMBL" id="GAB91622.1"/>
    </source>
</evidence>
<dbReference type="OrthoDB" id="5241536at2"/>
<dbReference type="STRING" id="1108045.GORHZ_140_00050"/>
<dbReference type="SMART" id="SM00342">
    <property type="entry name" value="HTH_ARAC"/>
    <property type="match status" value="1"/>
</dbReference>
<reference evidence="5 6" key="1">
    <citation type="submission" date="2012-08" db="EMBL/GenBank/DDBJ databases">
        <title>Whole genome shotgun sequence of Gordonia rhizosphera NBRC 16068.</title>
        <authorList>
            <person name="Takarada H."/>
            <person name="Isaki S."/>
            <person name="Hosoyama A."/>
            <person name="Tsuchikane K."/>
            <person name="Katsumata H."/>
            <person name="Baba S."/>
            <person name="Ohji S."/>
            <person name="Yamazaki S."/>
            <person name="Fujita N."/>
        </authorList>
    </citation>
    <scope>NUCLEOTIDE SEQUENCE [LARGE SCALE GENOMIC DNA]</scope>
    <source>
        <strain evidence="5 6">NBRC 16068</strain>
    </source>
</reference>
<sequence>MKPLARYATLSNFVELGQSLGLQDPARLVREVGLDPAGLRHPDRWVPAEAIVELLERSAAETGRADFGLALAQFRRFSSLGPLSMVIREEPDVRHAVRVLIRHQNMYNEALSTRLVEAGGMSDLRVELDLGLGHPVEARQATEMAVGVLHSLLQGFISPAWRPVAVSFTHPAPPDQRIHHRMFGPTVSFDQPFNGITLYTKDLDTPNAMSDPQLRRYAQQLLPDVDPSSSPTTEQRVRELIELLLPTGRCSVEQVARSLGVDRRTLHRRLESQGQTFSSILDATRADLAGHMVGNRNHSLTEVSEVLGFSSPGNFSRWFRGRFGESPSQWRRHHREPQPAIPGG</sequence>
<comment type="caution">
    <text evidence="5">The sequence shown here is derived from an EMBL/GenBank/DDBJ whole genome shotgun (WGS) entry which is preliminary data.</text>
</comment>
<dbReference type="AlphaFoldDB" id="K6WHI7"/>
<dbReference type="RefSeq" id="WP_006335299.1">
    <property type="nucleotide sequence ID" value="NZ_BAHC01000140.1"/>
</dbReference>
<gene>
    <name evidence="5" type="ORF">GORHZ_140_00050</name>
</gene>
<dbReference type="InterPro" id="IPR009057">
    <property type="entry name" value="Homeodomain-like_sf"/>
</dbReference>
<dbReference type="GO" id="GO:0003700">
    <property type="term" value="F:DNA-binding transcription factor activity"/>
    <property type="evidence" value="ECO:0007669"/>
    <property type="project" value="InterPro"/>
</dbReference>
<name>K6WHI7_9ACTN</name>
<proteinExistence type="predicted"/>
<dbReference type="Pfam" id="PF12625">
    <property type="entry name" value="Arabinose_bd"/>
    <property type="match status" value="1"/>
</dbReference>
<dbReference type="Gene3D" id="1.10.10.60">
    <property type="entry name" value="Homeodomain-like"/>
    <property type="match status" value="1"/>
</dbReference>
<dbReference type="InterPro" id="IPR018060">
    <property type="entry name" value="HTH_AraC"/>
</dbReference>
<dbReference type="eggNOG" id="COG2207">
    <property type="taxonomic scope" value="Bacteria"/>
</dbReference>
<keyword evidence="3" id="KW-0804">Transcription</keyword>
<accession>K6WHI7</accession>
<evidence type="ECO:0000313" key="6">
    <source>
        <dbReference type="Proteomes" id="UP000008363"/>
    </source>
</evidence>
<dbReference type="GO" id="GO:0005829">
    <property type="term" value="C:cytosol"/>
    <property type="evidence" value="ECO:0007669"/>
    <property type="project" value="TreeGrafter"/>
</dbReference>
<dbReference type="InterPro" id="IPR032687">
    <property type="entry name" value="AraC-type_N"/>
</dbReference>
<dbReference type="InterPro" id="IPR020449">
    <property type="entry name" value="Tscrpt_reg_AraC-type_HTH"/>
</dbReference>
<keyword evidence="2" id="KW-0238">DNA-binding</keyword>
<evidence type="ECO:0000259" key="4">
    <source>
        <dbReference type="PROSITE" id="PS01124"/>
    </source>
</evidence>
<evidence type="ECO:0000256" key="1">
    <source>
        <dbReference type="ARBA" id="ARBA00023015"/>
    </source>
</evidence>
<dbReference type="PANTHER" id="PTHR47894">
    <property type="entry name" value="HTH-TYPE TRANSCRIPTIONAL REGULATOR GADX"/>
    <property type="match status" value="1"/>
</dbReference>
<dbReference type="EMBL" id="BAHC01000140">
    <property type="protein sequence ID" value="GAB91622.1"/>
    <property type="molecule type" value="Genomic_DNA"/>
</dbReference>
<dbReference type="GO" id="GO:0000976">
    <property type="term" value="F:transcription cis-regulatory region binding"/>
    <property type="evidence" value="ECO:0007669"/>
    <property type="project" value="TreeGrafter"/>
</dbReference>
<keyword evidence="6" id="KW-1185">Reference proteome</keyword>
<dbReference type="Proteomes" id="UP000008363">
    <property type="component" value="Unassembled WGS sequence"/>
</dbReference>
<feature type="domain" description="HTH araC/xylS-type" evidence="4">
    <location>
        <begin position="235"/>
        <end position="333"/>
    </location>
</feature>
<dbReference type="PROSITE" id="PS01124">
    <property type="entry name" value="HTH_ARAC_FAMILY_2"/>
    <property type="match status" value="1"/>
</dbReference>
<protein>
    <submittedName>
        <fullName evidence="5">Putative AraC family transcriptional regulator</fullName>
    </submittedName>
</protein>
<evidence type="ECO:0000256" key="2">
    <source>
        <dbReference type="ARBA" id="ARBA00023125"/>
    </source>
</evidence>
<dbReference type="PANTHER" id="PTHR47894:SF4">
    <property type="entry name" value="HTH-TYPE TRANSCRIPTIONAL REGULATOR GADX"/>
    <property type="match status" value="1"/>
</dbReference>
<dbReference type="Pfam" id="PF12833">
    <property type="entry name" value="HTH_18"/>
    <property type="match status" value="1"/>
</dbReference>
<dbReference type="PRINTS" id="PR00032">
    <property type="entry name" value="HTHARAC"/>
</dbReference>
<dbReference type="SUPFAM" id="SSF46689">
    <property type="entry name" value="Homeodomain-like"/>
    <property type="match status" value="1"/>
</dbReference>